<name>A0A5B9NDW3_9CAUD</name>
<evidence type="ECO:0000313" key="2">
    <source>
        <dbReference type="Proteomes" id="UP000323559"/>
    </source>
</evidence>
<protein>
    <submittedName>
        <fullName evidence="1">Uncharacterized protein</fullName>
    </submittedName>
</protein>
<evidence type="ECO:0000313" key="1">
    <source>
        <dbReference type="EMBL" id="QEG09611.1"/>
    </source>
</evidence>
<reference evidence="1 2" key="1">
    <citation type="journal article" date="2019" name="Microbiol. Resour. Announc.">
        <title>Complete Genome Sequence of Xanthomonas Phage Pagan.</title>
        <authorList>
            <person name="Russo M."/>
            <person name="Le T."/>
            <person name="Moreland R."/>
            <person name="Gonzalez C.F."/>
            <person name="Liu M."/>
            <person name="Ramsey J."/>
        </authorList>
    </citation>
    <scope>NUCLEOTIDE SEQUENCE [LARGE SCALE GENOMIC DNA]</scope>
</reference>
<proteinExistence type="predicted"/>
<reference evidence="2" key="2">
    <citation type="submission" date="2019-05" db="EMBL/GenBank/DDBJ databases">
        <title>The Complete Genome of Xanthomonas Phage Pagan.</title>
        <authorList>
            <person name="Russo M."/>
            <person name="Le T."/>
            <person name="Moreland R."/>
            <person name="Gonzalez C."/>
            <person name="Liu M."/>
            <person name="Ramsey J."/>
        </authorList>
    </citation>
    <scope>NUCLEOTIDE SEQUENCE [LARGE SCALE GENOMIC DNA]</scope>
</reference>
<sequence length="316" mass="34903">MEPKINLRVTQREASLLRSALHIACALTAKADPYANRKLSNEFAVLHGELRDFGVESFERDTILKFEDDVIAACRDSDVEAQLLRDLFARPLTVGYGMREMDYAAIEARVMACLLDPIPPLVIDASQLPFEFVGTVTGRSVMSGPSMPDNLPRKLPDVLMDDQSARHVALTASQTGLVNKAEPKGWIVQFNLRHGSIALANWAQVRELGLPQRSRNAAYRALKARAKAQGIAEDAYRVVPAGTPDGPEKDRGFYTAEFFTKHALRPHQLGWNTSGARGLTGTFPTAQAAANAIDQHVKDTGASRSRYRVKWHKNRA</sequence>
<keyword evidence="2" id="KW-1185">Reference proteome</keyword>
<organism evidence="1 2">
    <name type="scientific">Xanthomonas phage Pagan</name>
    <dbReference type="NCBI Taxonomy" id="2591104"/>
    <lineage>
        <taxon>Viruses</taxon>
        <taxon>Duplodnaviria</taxon>
        <taxon>Heunggongvirae</taxon>
        <taxon>Uroviricota</taxon>
        <taxon>Caudoviricetes</taxon>
        <taxon>Autographivirales</taxon>
        <taxon>Autonotataviridae</taxon>
        <taxon>Gujervirinae</taxon>
        <taxon>Pradovirus</taxon>
        <taxon>Pradovirus pagan</taxon>
        <taxon>Pradovirus Xc10</taxon>
    </lineage>
</organism>
<dbReference type="EMBL" id="MK903278">
    <property type="protein sequence ID" value="QEG09611.1"/>
    <property type="molecule type" value="Genomic_DNA"/>
</dbReference>
<gene>
    <name evidence="1" type="ORF">CPT_Pagan_008</name>
</gene>
<accession>A0A5B9NDW3</accession>
<dbReference type="Proteomes" id="UP000323559">
    <property type="component" value="Segment"/>
</dbReference>